<sequence length="69" mass="8358">MDLSRARYLPSPRNLETQETQRNHRLSCYFGRFRGPRKRFKVDPTIERMYKQHSLEDIGLRSITLSKKF</sequence>
<proteinExistence type="predicted"/>
<evidence type="ECO:0000256" key="1">
    <source>
        <dbReference type="SAM" id="MobiDB-lite"/>
    </source>
</evidence>
<feature type="region of interest" description="Disordered" evidence="1">
    <location>
        <begin position="1"/>
        <end position="20"/>
    </location>
</feature>
<dbReference type="Proteomes" id="UP000321570">
    <property type="component" value="Unassembled WGS sequence"/>
</dbReference>
<evidence type="ECO:0000313" key="2">
    <source>
        <dbReference type="EMBL" id="VUZ48392.1"/>
    </source>
</evidence>
<dbReference type="AlphaFoldDB" id="A0A564YM94"/>
<reference evidence="2 3" key="1">
    <citation type="submission" date="2019-07" db="EMBL/GenBank/DDBJ databases">
        <authorList>
            <person name="Jastrzebski P J."/>
            <person name="Paukszto L."/>
            <person name="Jastrzebski P J."/>
        </authorList>
    </citation>
    <scope>NUCLEOTIDE SEQUENCE [LARGE SCALE GENOMIC DNA]</scope>
    <source>
        <strain evidence="2 3">WMS-il1</strain>
    </source>
</reference>
<organism evidence="2 3">
    <name type="scientific">Hymenolepis diminuta</name>
    <name type="common">Rat tapeworm</name>
    <dbReference type="NCBI Taxonomy" id="6216"/>
    <lineage>
        <taxon>Eukaryota</taxon>
        <taxon>Metazoa</taxon>
        <taxon>Spiralia</taxon>
        <taxon>Lophotrochozoa</taxon>
        <taxon>Platyhelminthes</taxon>
        <taxon>Cestoda</taxon>
        <taxon>Eucestoda</taxon>
        <taxon>Cyclophyllidea</taxon>
        <taxon>Hymenolepididae</taxon>
        <taxon>Hymenolepis</taxon>
    </lineage>
</organism>
<dbReference type="EMBL" id="CABIJS010000288">
    <property type="protein sequence ID" value="VUZ48392.1"/>
    <property type="molecule type" value="Genomic_DNA"/>
</dbReference>
<gene>
    <name evidence="2" type="ORF">WMSIL1_LOCUS7778</name>
</gene>
<protein>
    <submittedName>
        <fullName evidence="2">Uncharacterized protein</fullName>
    </submittedName>
</protein>
<name>A0A564YM94_HYMDI</name>
<keyword evidence="3" id="KW-1185">Reference proteome</keyword>
<evidence type="ECO:0000313" key="3">
    <source>
        <dbReference type="Proteomes" id="UP000321570"/>
    </source>
</evidence>
<accession>A0A564YM94</accession>